<evidence type="ECO:0000256" key="1">
    <source>
        <dbReference type="SAM" id="Phobius"/>
    </source>
</evidence>
<feature type="transmembrane region" description="Helical" evidence="1">
    <location>
        <begin position="41"/>
        <end position="59"/>
    </location>
</feature>
<proteinExistence type="predicted"/>
<dbReference type="OrthoDB" id="3945378at2759"/>
<feature type="transmembrane region" description="Helical" evidence="1">
    <location>
        <begin position="12"/>
        <end position="35"/>
    </location>
</feature>
<dbReference type="Proteomes" id="UP000250266">
    <property type="component" value="Unassembled WGS sequence"/>
</dbReference>
<feature type="transmembrane region" description="Helical" evidence="1">
    <location>
        <begin position="215"/>
        <end position="233"/>
    </location>
</feature>
<organism evidence="2 3">
    <name type="scientific">Lepidopterella palustris CBS 459.81</name>
    <dbReference type="NCBI Taxonomy" id="1314670"/>
    <lineage>
        <taxon>Eukaryota</taxon>
        <taxon>Fungi</taxon>
        <taxon>Dikarya</taxon>
        <taxon>Ascomycota</taxon>
        <taxon>Pezizomycotina</taxon>
        <taxon>Dothideomycetes</taxon>
        <taxon>Pleosporomycetidae</taxon>
        <taxon>Mytilinidiales</taxon>
        <taxon>Argynnaceae</taxon>
        <taxon>Lepidopterella</taxon>
    </lineage>
</organism>
<reference evidence="2 3" key="1">
    <citation type="journal article" date="2016" name="Nat. Commun.">
        <title>Ectomycorrhizal ecology is imprinted in the genome of the dominant symbiotic fungus Cenococcum geophilum.</title>
        <authorList>
            <consortium name="DOE Joint Genome Institute"/>
            <person name="Peter M."/>
            <person name="Kohler A."/>
            <person name="Ohm R.A."/>
            <person name="Kuo A."/>
            <person name="Krutzmann J."/>
            <person name="Morin E."/>
            <person name="Arend M."/>
            <person name="Barry K.W."/>
            <person name="Binder M."/>
            <person name="Choi C."/>
            <person name="Clum A."/>
            <person name="Copeland A."/>
            <person name="Grisel N."/>
            <person name="Haridas S."/>
            <person name="Kipfer T."/>
            <person name="LaButti K."/>
            <person name="Lindquist E."/>
            <person name="Lipzen A."/>
            <person name="Maire R."/>
            <person name="Meier B."/>
            <person name="Mihaltcheva S."/>
            <person name="Molinier V."/>
            <person name="Murat C."/>
            <person name="Poggeler S."/>
            <person name="Quandt C.A."/>
            <person name="Sperisen C."/>
            <person name="Tritt A."/>
            <person name="Tisserant E."/>
            <person name="Crous P.W."/>
            <person name="Henrissat B."/>
            <person name="Nehls U."/>
            <person name="Egli S."/>
            <person name="Spatafora J.W."/>
            <person name="Grigoriev I.V."/>
            <person name="Martin F.M."/>
        </authorList>
    </citation>
    <scope>NUCLEOTIDE SEQUENCE [LARGE SCALE GENOMIC DNA]</scope>
    <source>
        <strain evidence="2 3">CBS 459.81</strain>
    </source>
</reference>
<feature type="transmembrane region" description="Helical" evidence="1">
    <location>
        <begin position="116"/>
        <end position="137"/>
    </location>
</feature>
<protein>
    <submittedName>
        <fullName evidence="2">Uncharacterized protein</fullName>
    </submittedName>
</protein>
<dbReference type="AlphaFoldDB" id="A0A8E2JFM6"/>
<feature type="transmembrane region" description="Helical" evidence="1">
    <location>
        <begin position="184"/>
        <end position="203"/>
    </location>
</feature>
<keyword evidence="1" id="KW-0812">Transmembrane</keyword>
<gene>
    <name evidence="2" type="ORF">K432DRAFT_434534</name>
</gene>
<name>A0A8E2JFM6_9PEZI</name>
<evidence type="ECO:0000313" key="3">
    <source>
        <dbReference type="Proteomes" id="UP000250266"/>
    </source>
</evidence>
<keyword evidence="3" id="KW-1185">Reference proteome</keyword>
<accession>A0A8E2JFM6</accession>
<keyword evidence="1" id="KW-1133">Transmembrane helix</keyword>
<dbReference type="EMBL" id="KV744945">
    <property type="protein sequence ID" value="OCK80789.1"/>
    <property type="molecule type" value="Genomic_DNA"/>
</dbReference>
<sequence>MAVCSFDGNSDMYGLGIRLGFYLQWFGVILANWLARSEVPGLRFANSVFVAATFLALIIQMAKNVQNLEVVEVYIILLLMFGAYFALIPIYIWRLFTKCNPYWDPSRYPIVNPGALYSNLNLLLLVAVLSFQLWFWFARVPVLSGEDCEQYGFLFAKIRLENTGHERRKDRAARIRTLQNLDSASRLIVAAVITVATELTIAWNHIRNVNSLSSAGQTIPFLIGLAAVIRILMRESKNERRYGESGFELEAYSTISAL</sequence>
<feature type="transmembrane region" description="Helical" evidence="1">
    <location>
        <begin position="71"/>
        <end position="96"/>
    </location>
</feature>
<keyword evidence="1" id="KW-0472">Membrane</keyword>
<evidence type="ECO:0000313" key="2">
    <source>
        <dbReference type="EMBL" id="OCK80789.1"/>
    </source>
</evidence>